<feature type="chain" id="PRO_5045970569" evidence="3">
    <location>
        <begin position="33"/>
        <end position="896"/>
    </location>
</feature>
<feature type="transmembrane region" description="Helical" evidence="2">
    <location>
        <begin position="356"/>
        <end position="375"/>
    </location>
</feature>
<evidence type="ECO:0000256" key="3">
    <source>
        <dbReference type="SAM" id="SignalP"/>
    </source>
</evidence>
<feature type="transmembrane region" description="Helical" evidence="2">
    <location>
        <begin position="788"/>
        <end position="808"/>
    </location>
</feature>
<evidence type="ECO:0000256" key="2">
    <source>
        <dbReference type="SAM" id="Phobius"/>
    </source>
</evidence>
<feature type="transmembrane region" description="Helical" evidence="2">
    <location>
        <begin position="565"/>
        <end position="584"/>
    </location>
</feature>
<dbReference type="RefSeq" id="WP_358702386.1">
    <property type="nucleotide sequence ID" value="NZ_JBFACG010000005.1"/>
</dbReference>
<feature type="transmembrane region" description="Helical" evidence="2">
    <location>
        <begin position="820"/>
        <end position="840"/>
    </location>
</feature>
<feature type="transmembrane region" description="Helical" evidence="2">
    <location>
        <begin position="861"/>
        <end position="883"/>
    </location>
</feature>
<feature type="transmembrane region" description="Helical" evidence="2">
    <location>
        <begin position="715"/>
        <end position="734"/>
    </location>
</feature>
<gene>
    <name evidence="4" type="ORF">ACI2L5_11410</name>
</gene>
<feature type="transmembrane region" description="Helical" evidence="2">
    <location>
        <begin position="382"/>
        <end position="405"/>
    </location>
</feature>
<keyword evidence="2" id="KW-1133">Transmembrane helix</keyword>
<name>A0ABW8LHZ6_9ACTN</name>
<keyword evidence="3" id="KW-0732">Signal</keyword>
<evidence type="ECO:0000313" key="5">
    <source>
        <dbReference type="Proteomes" id="UP001620295"/>
    </source>
</evidence>
<feature type="transmembrane region" description="Helical" evidence="2">
    <location>
        <begin position="463"/>
        <end position="484"/>
    </location>
</feature>
<sequence length="896" mass="98688">MLGNRVFARAVWVLVALLTGLCVLAAPSVAGAAEPPEADECRRAPLAHARVSASLALQHDDRTYTKIITKLVVDVPGDWPFAQDLLLSEESRKYIRAMACLTRSKQSKQQRHWEEWRTGDPVVTSRDGRIKVVDTAHSWVDQYRSDIEVGVWNVRAGARRWLVRLQVPPALVGARWDKITVEPGAPGAESAEPRPDAGEGTTALVWRPARQDQSKASEKRRPEEKQASKAARTAETARQGRGATAEARAGSVPLVVVSLRPSWQRSWAAQSDRLIAVGMGEAGELLWMGAVSALLLMAAREYRRRPGTPTADQRHTMRNLVAWAVLSVALNVLTRTDEMIDRYVQRRADGRWLSEWIFFGHYGLALVVAALLLAFSRPPRRVGLAALLLVLVPLANTAPTGVLGLSKTPFTSDAGLVVQSLSACSVIALTLLGFVAAAWRLAIDGHLLPESRRFPGNDRVLRMRIAGPAVAVATVVIAICFALAEERTWQRISWLSDPADPEYGSDRRSVLVSNVVMSVSDGLDWINGYHWLLTAVAALAVLRTWRTSPSLSPLDEQADRAERLLFLTFYAAAVGLGGGWTLGIGLLNGLWIPLHMLALYGATTLFMRRSVLAQPLEVSRQPFFEGLGPGARTQLLRKARAYRETHANLRRLDQGLFGDEPPKRADEERDLSTLHDWPAIGSLAAPDRLPSQVSVVDAALALGPRDHWWANGSRGARLALIPGLPTAVLTTWAWTIRGEAWENTLSYQFGFPDVMLNFLFWMVTWAAAGFVLGALWRVLPGRRGAVKAIPVTFAFALSTALDAMLAWFTNDSVADLSLHILAMLFVLTVTGIALDLDTFRGERRYWQSRLGLLLSVYQMRYYSLQLAYLIAQVIAIITIWQFFAEPAVTPDGPGNQ</sequence>
<dbReference type="Pfam" id="PF19683">
    <property type="entry name" value="DUF6185"/>
    <property type="match status" value="2"/>
</dbReference>
<dbReference type="InterPro" id="IPR046176">
    <property type="entry name" value="DUF6185"/>
</dbReference>
<feature type="transmembrane region" description="Helical" evidence="2">
    <location>
        <begin position="417"/>
        <end position="442"/>
    </location>
</feature>
<reference evidence="4 5" key="1">
    <citation type="submission" date="2024-11" db="EMBL/GenBank/DDBJ databases">
        <title>The Natural Products Discovery Center: Release of the First 8490 Sequenced Strains for Exploring Actinobacteria Biosynthetic Diversity.</title>
        <authorList>
            <person name="Kalkreuter E."/>
            <person name="Kautsar S.A."/>
            <person name="Yang D."/>
            <person name="Bader C.D."/>
            <person name="Teijaro C.N."/>
            <person name="Fluegel L."/>
            <person name="Davis C.M."/>
            <person name="Simpson J.R."/>
            <person name="Lauterbach L."/>
            <person name="Steele A.D."/>
            <person name="Gui C."/>
            <person name="Meng S."/>
            <person name="Li G."/>
            <person name="Viehrig K."/>
            <person name="Ye F."/>
            <person name="Su P."/>
            <person name="Kiefer A.F."/>
            <person name="Nichols A."/>
            <person name="Cepeda A.J."/>
            <person name="Yan W."/>
            <person name="Fan B."/>
            <person name="Jiang Y."/>
            <person name="Adhikari A."/>
            <person name="Zheng C.-J."/>
            <person name="Schuster L."/>
            <person name="Cowan T.M."/>
            <person name="Smanski M.J."/>
            <person name="Chevrette M.G."/>
            <person name="De Carvalho L.P.S."/>
            <person name="Shen B."/>
        </authorList>
    </citation>
    <scope>NUCLEOTIDE SEQUENCE [LARGE SCALE GENOMIC DNA]</scope>
    <source>
        <strain evidence="4 5">NPDC020863</strain>
    </source>
</reference>
<dbReference type="EMBL" id="JBJDQH010000003">
    <property type="protein sequence ID" value="MFK4265538.1"/>
    <property type="molecule type" value="Genomic_DNA"/>
</dbReference>
<keyword evidence="2" id="KW-0472">Membrane</keyword>
<evidence type="ECO:0000256" key="1">
    <source>
        <dbReference type="SAM" id="MobiDB-lite"/>
    </source>
</evidence>
<evidence type="ECO:0000313" key="4">
    <source>
        <dbReference type="EMBL" id="MFK4265538.1"/>
    </source>
</evidence>
<feature type="transmembrane region" description="Helical" evidence="2">
    <location>
        <begin position="274"/>
        <end position="299"/>
    </location>
</feature>
<comment type="caution">
    <text evidence="4">The sequence shown here is derived from an EMBL/GenBank/DDBJ whole genome shotgun (WGS) entry which is preliminary data.</text>
</comment>
<feature type="transmembrane region" description="Helical" evidence="2">
    <location>
        <begin position="754"/>
        <end position="776"/>
    </location>
</feature>
<feature type="transmembrane region" description="Helical" evidence="2">
    <location>
        <begin position="590"/>
        <end position="607"/>
    </location>
</feature>
<feature type="region of interest" description="Disordered" evidence="1">
    <location>
        <begin position="182"/>
        <end position="246"/>
    </location>
</feature>
<feature type="signal peptide" evidence="3">
    <location>
        <begin position="1"/>
        <end position="32"/>
    </location>
</feature>
<keyword evidence="5" id="KW-1185">Reference proteome</keyword>
<keyword evidence="2" id="KW-0812">Transmembrane</keyword>
<dbReference type="Proteomes" id="UP001620295">
    <property type="component" value="Unassembled WGS sequence"/>
</dbReference>
<organism evidence="4 5">
    <name type="scientific">Streptomyces milbemycinicus</name>
    <dbReference type="NCBI Taxonomy" id="476552"/>
    <lineage>
        <taxon>Bacteria</taxon>
        <taxon>Bacillati</taxon>
        <taxon>Actinomycetota</taxon>
        <taxon>Actinomycetes</taxon>
        <taxon>Kitasatosporales</taxon>
        <taxon>Streptomycetaceae</taxon>
        <taxon>Streptomyces</taxon>
    </lineage>
</organism>
<accession>A0ABW8LHZ6</accession>
<proteinExistence type="predicted"/>
<feature type="compositionally biased region" description="Basic and acidic residues" evidence="1">
    <location>
        <begin position="209"/>
        <end position="227"/>
    </location>
</feature>
<protein>
    <submittedName>
        <fullName evidence="4">DUF6185 family protein</fullName>
    </submittedName>
</protein>